<dbReference type="PANTHER" id="PTHR48267:SF1">
    <property type="entry name" value="BILIRUBIN OXIDASE"/>
    <property type="match status" value="1"/>
</dbReference>
<dbReference type="Gene3D" id="2.60.40.420">
    <property type="entry name" value="Cupredoxins - blue copper proteins"/>
    <property type="match status" value="3"/>
</dbReference>
<dbReference type="CDD" id="cd13891">
    <property type="entry name" value="CuRO_3_CotA_like"/>
    <property type="match status" value="1"/>
</dbReference>
<dbReference type="SUPFAM" id="SSF49503">
    <property type="entry name" value="Cupredoxins"/>
    <property type="match status" value="3"/>
</dbReference>
<accession>A0ABW8TL52</accession>
<gene>
    <name evidence="5" type="ORF">ACJDT4_22575</name>
</gene>
<name>A0ABW8TL52_9CLOT</name>
<evidence type="ECO:0000259" key="4">
    <source>
        <dbReference type="Pfam" id="PF07732"/>
    </source>
</evidence>
<evidence type="ECO:0000259" key="3">
    <source>
        <dbReference type="Pfam" id="PF07731"/>
    </source>
</evidence>
<organism evidence="5 6">
    <name type="scientific">Clostridium neuense</name>
    <dbReference type="NCBI Taxonomy" id="1728934"/>
    <lineage>
        <taxon>Bacteria</taxon>
        <taxon>Bacillati</taxon>
        <taxon>Bacillota</taxon>
        <taxon>Clostridia</taxon>
        <taxon>Eubacteriales</taxon>
        <taxon>Clostridiaceae</taxon>
        <taxon>Clostridium</taxon>
    </lineage>
</organism>
<dbReference type="PANTHER" id="PTHR48267">
    <property type="entry name" value="CUPREDOXIN SUPERFAMILY PROTEIN"/>
    <property type="match status" value="1"/>
</dbReference>
<protein>
    <submittedName>
        <fullName evidence="5">Multicopper oxidase family protein</fullName>
    </submittedName>
</protein>
<dbReference type="InterPro" id="IPR001117">
    <property type="entry name" value="Cu-oxidase_2nd"/>
</dbReference>
<dbReference type="InterPro" id="IPR011707">
    <property type="entry name" value="Cu-oxidase-like_N"/>
</dbReference>
<sequence length="603" mass="67591">MVTIDPNNIPKFKSQLIVPPVYMPKVVKRASSGEVISYNYIVSISEFKEQILPEGFPMTIVFGYGSRVFNKVTGKIINNFKSAPGATFEAVRGITMNVQWINDLNGYNRLPVDPTLHWADPNNIGMVEPSSVPPFPPGLAKAQIPVPIVTHIHGGENSSIFDGHPDAWFTSGENKVGSEFITSLYRYPNKQNSATLWYHDHSLGITRLNVVMGLAGFYIIKDPNNPLDIPGKVLPDKKHEIPLVIQDRTFNMDGSFYFPNVGINPDEHPYWQPEFFGNTIVVNGKAWPNLNVDRQEYRFRVLNGSNARFYNFKFSNDMEFFQIGSDGGYLERPVKLKSILIAPGERVDILVDFSKILPGKKLILQNTANAPFPSGESPDPDTVGSIMQFTVTGCITHPKAKLPKKLNNIPKLTRDGAKRTLVLYEVMGKNGPLEILLNGQKWSAPVSEDPVVGSTEEWEIVNLTGDTHPIHLHLVQFQILNRQSFKVDDYSTKWLELNGEPPLNHPTIVLPTEGYSIGEPILPEENEAGWKDTIRANPGEITRLIIRFAPQYAASDMVKPGVNLFPFNPSSGPGYVWHCHILDHEDNEMMRPLKIVSENNEML</sequence>
<evidence type="ECO:0000259" key="2">
    <source>
        <dbReference type="Pfam" id="PF00394"/>
    </source>
</evidence>
<feature type="domain" description="Plastocyanin-like" evidence="3">
    <location>
        <begin position="438"/>
        <end position="595"/>
    </location>
</feature>
<dbReference type="InterPro" id="IPR008972">
    <property type="entry name" value="Cupredoxin"/>
</dbReference>
<reference evidence="5 6" key="1">
    <citation type="submission" date="2024-11" db="EMBL/GenBank/DDBJ databases">
        <authorList>
            <person name="Heng Y.C."/>
            <person name="Lim A.C.H."/>
            <person name="Lee J.K.Y."/>
            <person name="Kittelmann S."/>
        </authorList>
    </citation>
    <scope>NUCLEOTIDE SEQUENCE [LARGE SCALE GENOMIC DNA]</scope>
    <source>
        <strain evidence="5 6">WILCCON 0114</strain>
    </source>
</reference>
<dbReference type="InterPro" id="IPR045087">
    <property type="entry name" value="Cu-oxidase_fam"/>
</dbReference>
<evidence type="ECO:0000256" key="1">
    <source>
        <dbReference type="ARBA" id="ARBA00010609"/>
    </source>
</evidence>
<comment type="similarity">
    <text evidence="1">Belongs to the multicopper oxidase family.</text>
</comment>
<keyword evidence="6" id="KW-1185">Reference proteome</keyword>
<dbReference type="Proteomes" id="UP001623592">
    <property type="component" value="Unassembled WGS sequence"/>
</dbReference>
<feature type="domain" description="Plastocyanin-like" evidence="4">
    <location>
        <begin position="182"/>
        <end position="224"/>
    </location>
</feature>
<feature type="domain" description="Plastocyanin-like" evidence="2">
    <location>
        <begin position="288"/>
        <end position="355"/>
    </location>
</feature>
<dbReference type="InterPro" id="IPR011706">
    <property type="entry name" value="Cu-oxidase_C"/>
</dbReference>
<dbReference type="RefSeq" id="WP_406789863.1">
    <property type="nucleotide sequence ID" value="NZ_JBJIAA010000028.1"/>
</dbReference>
<proteinExistence type="inferred from homology"/>
<dbReference type="Pfam" id="PF00394">
    <property type="entry name" value="Cu-oxidase"/>
    <property type="match status" value="1"/>
</dbReference>
<dbReference type="CDD" id="cd13844">
    <property type="entry name" value="CuRO_1_BOD_CotA_like"/>
    <property type="match status" value="1"/>
</dbReference>
<evidence type="ECO:0000313" key="5">
    <source>
        <dbReference type="EMBL" id="MFL0253195.1"/>
    </source>
</evidence>
<dbReference type="Pfam" id="PF07732">
    <property type="entry name" value="Cu-oxidase_3"/>
    <property type="match status" value="1"/>
</dbReference>
<comment type="caution">
    <text evidence="5">The sequence shown here is derived from an EMBL/GenBank/DDBJ whole genome shotgun (WGS) entry which is preliminary data.</text>
</comment>
<dbReference type="EMBL" id="JBJIAA010000028">
    <property type="protein sequence ID" value="MFL0253195.1"/>
    <property type="molecule type" value="Genomic_DNA"/>
</dbReference>
<evidence type="ECO:0000313" key="6">
    <source>
        <dbReference type="Proteomes" id="UP001623592"/>
    </source>
</evidence>
<dbReference type="Pfam" id="PF07731">
    <property type="entry name" value="Cu-oxidase_2"/>
    <property type="match status" value="1"/>
</dbReference>
<dbReference type="CDD" id="cd13868">
    <property type="entry name" value="CuRO_2_CotA_like"/>
    <property type="match status" value="1"/>
</dbReference>